<keyword evidence="4 7" id="KW-0812">Transmembrane</keyword>
<keyword evidence="5 7" id="KW-1133">Transmembrane helix</keyword>
<dbReference type="HOGENOM" id="CLU_000960_28_0_11"/>
<feature type="transmembrane region" description="Helical" evidence="7">
    <location>
        <begin position="341"/>
        <end position="363"/>
    </location>
</feature>
<feature type="transmembrane region" description="Helical" evidence="7">
    <location>
        <begin position="369"/>
        <end position="390"/>
    </location>
</feature>
<dbReference type="InterPro" id="IPR036259">
    <property type="entry name" value="MFS_trans_sf"/>
</dbReference>
<dbReference type="Gene3D" id="1.20.1250.20">
    <property type="entry name" value="MFS general substrate transporter like domains"/>
    <property type="match status" value="1"/>
</dbReference>
<evidence type="ECO:0000256" key="5">
    <source>
        <dbReference type="ARBA" id="ARBA00022989"/>
    </source>
</evidence>
<dbReference type="Proteomes" id="UP000002218">
    <property type="component" value="Chromosome"/>
</dbReference>
<keyword evidence="3" id="KW-1003">Cell membrane</keyword>
<feature type="transmembrane region" description="Helical" evidence="7">
    <location>
        <begin position="451"/>
        <end position="472"/>
    </location>
</feature>
<evidence type="ECO:0000256" key="6">
    <source>
        <dbReference type="ARBA" id="ARBA00023136"/>
    </source>
</evidence>
<name>C8XAT3_NAKMY</name>
<keyword evidence="6 7" id="KW-0472">Membrane</keyword>
<feature type="transmembrane region" description="Helical" evidence="7">
    <location>
        <begin position="174"/>
        <end position="193"/>
    </location>
</feature>
<dbReference type="InterPro" id="IPR011701">
    <property type="entry name" value="MFS"/>
</dbReference>
<dbReference type="PROSITE" id="PS50850">
    <property type="entry name" value="MFS"/>
    <property type="match status" value="1"/>
</dbReference>
<dbReference type="GO" id="GO:0005886">
    <property type="term" value="C:plasma membrane"/>
    <property type="evidence" value="ECO:0007669"/>
    <property type="project" value="UniProtKB-SubCell"/>
</dbReference>
<dbReference type="InterPro" id="IPR020846">
    <property type="entry name" value="MFS_dom"/>
</dbReference>
<dbReference type="Pfam" id="PF07690">
    <property type="entry name" value="MFS_1"/>
    <property type="match status" value="1"/>
</dbReference>
<evidence type="ECO:0000256" key="4">
    <source>
        <dbReference type="ARBA" id="ARBA00022692"/>
    </source>
</evidence>
<dbReference type="RefSeq" id="WP_015748209.1">
    <property type="nucleotide sequence ID" value="NC_013235.1"/>
</dbReference>
<dbReference type="Gene3D" id="1.20.1720.10">
    <property type="entry name" value="Multidrug resistance protein D"/>
    <property type="match status" value="1"/>
</dbReference>
<feature type="transmembrane region" description="Helical" evidence="7">
    <location>
        <begin position="146"/>
        <end position="168"/>
    </location>
</feature>
<feature type="transmembrane region" description="Helical" evidence="7">
    <location>
        <begin position="240"/>
        <end position="262"/>
    </location>
</feature>
<dbReference type="KEGG" id="nml:Namu_2999"/>
<dbReference type="SUPFAM" id="SSF103473">
    <property type="entry name" value="MFS general substrate transporter"/>
    <property type="match status" value="1"/>
</dbReference>
<organism evidence="9 10">
    <name type="scientific">Nakamurella multipartita (strain ATCC 700099 / DSM 44233 / CIP 104796 / JCM 9543 / NBRC 105858 / Y-104)</name>
    <name type="common">Microsphaera multipartita</name>
    <dbReference type="NCBI Taxonomy" id="479431"/>
    <lineage>
        <taxon>Bacteria</taxon>
        <taxon>Bacillati</taxon>
        <taxon>Actinomycetota</taxon>
        <taxon>Actinomycetes</taxon>
        <taxon>Nakamurellales</taxon>
        <taxon>Nakamurellaceae</taxon>
        <taxon>Nakamurella</taxon>
    </lineage>
</organism>
<evidence type="ECO:0000256" key="1">
    <source>
        <dbReference type="ARBA" id="ARBA00004651"/>
    </source>
</evidence>
<evidence type="ECO:0000259" key="8">
    <source>
        <dbReference type="PROSITE" id="PS50850"/>
    </source>
</evidence>
<dbReference type="eggNOG" id="COG0477">
    <property type="taxonomic scope" value="Bacteria"/>
</dbReference>
<protein>
    <submittedName>
        <fullName evidence="9">Major facilitator superfamily MFS_1</fullName>
    </submittedName>
</protein>
<feature type="domain" description="Major facilitator superfamily (MFS) profile" evidence="8">
    <location>
        <begin position="22"/>
        <end position="475"/>
    </location>
</feature>
<gene>
    <name evidence="9" type="ordered locus">Namu_2999</name>
</gene>
<dbReference type="EMBL" id="CP001737">
    <property type="protein sequence ID" value="ACV79336.1"/>
    <property type="molecule type" value="Genomic_DNA"/>
</dbReference>
<comment type="subcellular location">
    <subcellularLocation>
        <location evidence="1">Cell membrane</location>
        <topology evidence="1">Multi-pass membrane protein</topology>
    </subcellularLocation>
</comment>
<feature type="transmembrane region" description="Helical" evidence="7">
    <location>
        <begin position="411"/>
        <end position="431"/>
    </location>
</feature>
<feature type="transmembrane region" description="Helical" evidence="7">
    <location>
        <begin position="87"/>
        <end position="107"/>
    </location>
</feature>
<dbReference type="STRING" id="479431.Namu_2999"/>
<evidence type="ECO:0000256" key="3">
    <source>
        <dbReference type="ARBA" id="ARBA00022475"/>
    </source>
</evidence>
<evidence type="ECO:0000256" key="2">
    <source>
        <dbReference type="ARBA" id="ARBA00022448"/>
    </source>
</evidence>
<dbReference type="PANTHER" id="PTHR42718:SF46">
    <property type="entry name" value="BLR6921 PROTEIN"/>
    <property type="match status" value="1"/>
</dbReference>
<dbReference type="AlphaFoldDB" id="C8XAT3"/>
<dbReference type="GO" id="GO:0022857">
    <property type="term" value="F:transmembrane transporter activity"/>
    <property type="evidence" value="ECO:0007669"/>
    <property type="project" value="InterPro"/>
</dbReference>
<feature type="transmembrane region" description="Helical" evidence="7">
    <location>
        <begin position="113"/>
        <end position="134"/>
    </location>
</feature>
<evidence type="ECO:0000256" key="7">
    <source>
        <dbReference type="SAM" id="Phobius"/>
    </source>
</evidence>
<dbReference type="InParanoid" id="C8XAT3"/>
<feature type="transmembrane region" description="Helical" evidence="7">
    <location>
        <begin position="213"/>
        <end position="234"/>
    </location>
</feature>
<reference evidence="9 10" key="2">
    <citation type="journal article" date="2010" name="Stand. Genomic Sci.">
        <title>Complete genome sequence of Nakamurella multipartita type strain (Y-104).</title>
        <authorList>
            <person name="Tice H."/>
            <person name="Mayilraj S."/>
            <person name="Sims D."/>
            <person name="Lapidus A."/>
            <person name="Nolan M."/>
            <person name="Lucas S."/>
            <person name="Glavina Del Rio T."/>
            <person name="Copeland A."/>
            <person name="Cheng J.F."/>
            <person name="Meincke L."/>
            <person name="Bruce D."/>
            <person name="Goodwin L."/>
            <person name="Pitluck S."/>
            <person name="Ivanova N."/>
            <person name="Mavromatis K."/>
            <person name="Ovchinnikova G."/>
            <person name="Pati A."/>
            <person name="Chen A."/>
            <person name="Palaniappan K."/>
            <person name="Land M."/>
            <person name="Hauser L."/>
            <person name="Chang Y.J."/>
            <person name="Jeffries C.D."/>
            <person name="Detter J.C."/>
            <person name="Brettin T."/>
            <person name="Rohde M."/>
            <person name="Goker M."/>
            <person name="Bristow J."/>
            <person name="Eisen J.A."/>
            <person name="Markowitz V."/>
            <person name="Hugenholtz P."/>
            <person name="Kyrpides N.C."/>
            <person name="Klenk H.P."/>
            <person name="Chen F."/>
        </authorList>
    </citation>
    <scope>NUCLEOTIDE SEQUENCE [LARGE SCALE GENOMIC DNA]</scope>
    <source>
        <strain evidence="10">ATCC 700099 / DSM 44233 / CIP 104796 / JCM 9543 / NBRC 105858 / Y-104</strain>
    </source>
</reference>
<reference evidence="10" key="1">
    <citation type="submission" date="2009-09" db="EMBL/GenBank/DDBJ databases">
        <title>The complete genome of Nakamurella multipartita DSM 44233.</title>
        <authorList>
            <consortium name="US DOE Joint Genome Institute (JGI-PGF)"/>
            <person name="Lucas S."/>
            <person name="Copeland A."/>
            <person name="Lapidus A."/>
            <person name="Glavina del Rio T."/>
            <person name="Dalin E."/>
            <person name="Tice H."/>
            <person name="Bruce D."/>
            <person name="Goodwin L."/>
            <person name="Pitluck S."/>
            <person name="Kyrpides N."/>
            <person name="Mavromatis K."/>
            <person name="Ivanova N."/>
            <person name="Ovchinnikova G."/>
            <person name="Sims D."/>
            <person name="Meincke L."/>
            <person name="Brettin T."/>
            <person name="Detter J.C."/>
            <person name="Han C."/>
            <person name="Larimer F."/>
            <person name="Land M."/>
            <person name="Hauser L."/>
            <person name="Markowitz V."/>
            <person name="Cheng J.-F."/>
            <person name="Hugenholtz P."/>
            <person name="Woyke T."/>
            <person name="Wu D."/>
            <person name="Klenk H.-P."/>
            <person name="Eisen J.A."/>
        </authorList>
    </citation>
    <scope>NUCLEOTIDE SEQUENCE [LARGE SCALE GENOMIC DNA]</scope>
    <source>
        <strain evidence="10">ATCC 700099 / DSM 44233 / CIP 104796 / JCM 9543 / NBRC 105858 / Y-104</strain>
    </source>
</reference>
<dbReference type="PANTHER" id="PTHR42718">
    <property type="entry name" value="MAJOR FACILITATOR SUPERFAMILY MULTIDRUG TRANSPORTER MFSC"/>
    <property type="match status" value="1"/>
</dbReference>
<accession>C8XAT3</accession>
<sequence>MTGRQNGPPPAGRSGPGFSRALAVLVAGAFFMENLDATIIAPAAPSIAADFGVTPVQINVAMTAYLLTVAILIPASGWLADRFGARAVFCLAITIFTIASVGCAAAPTLGVLTVARVFQGIGGAMMVPVGRLVVLRSTDKSELIKAIAYLTWPALVAPVLAPPLGGLLSEFASWHWIFLINVPLGLVGLFLALRLVPDVRADQPRRLDWRGFLLTAAGVAALVIGLEGIGTGQIGTGPNIAFVAIALGTALLVLAADVGYLLRARHPLLDLRTLKIHSLRAAVAGGTVFRLVISAIPFLLPLFFQVGFGWSAAQAGGIVIALFAGNVGIKPLTTPLMRALGIRTVLLIALALSIACLLAMGLLQATTPLTVIVVVLAVSGVFRSVGFSAYNSVAFADVPADRMTHANTLHATLQELGAGLGIAVGALLVRLGDPVGQALGLADDPGTPYRVAFVLLGAILLVPFVEAVLMPASAGGAVTGRR</sequence>
<feature type="transmembrane region" description="Helical" evidence="7">
    <location>
        <begin position="21"/>
        <end position="44"/>
    </location>
</feature>
<evidence type="ECO:0000313" key="9">
    <source>
        <dbReference type="EMBL" id="ACV79336.1"/>
    </source>
</evidence>
<keyword evidence="2" id="KW-0813">Transport</keyword>
<feature type="transmembrane region" description="Helical" evidence="7">
    <location>
        <begin position="282"/>
        <end position="304"/>
    </location>
</feature>
<feature type="transmembrane region" description="Helical" evidence="7">
    <location>
        <begin position="310"/>
        <end position="329"/>
    </location>
</feature>
<keyword evidence="10" id="KW-1185">Reference proteome</keyword>
<evidence type="ECO:0000313" key="10">
    <source>
        <dbReference type="Proteomes" id="UP000002218"/>
    </source>
</evidence>
<proteinExistence type="predicted"/>
<feature type="transmembrane region" description="Helical" evidence="7">
    <location>
        <begin position="56"/>
        <end position="80"/>
    </location>
</feature>